<organism evidence="1 2">
    <name type="scientific">Boeremia exigua</name>
    <dbReference type="NCBI Taxonomy" id="749465"/>
    <lineage>
        <taxon>Eukaryota</taxon>
        <taxon>Fungi</taxon>
        <taxon>Dikarya</taxon>
        <taxon>Ascomycota</taxon>
        <taxon>Pezizomycotina</taxon>
        <taxon>Dothideomycetes</taxon>
        <taxon>Pleosporomycetidae</taxon>
        <taxon>Pleosporales</taxon>
        <taxon>Pleosporineae</taxon>
        <taxon>Didymellaceae</taxon>
        <taxon>Boeremia</taxon>
    </lineage>
</organism>
<proteinExistence type="predicted"/>
<evidence type="ECO:0000313" key="1">
    <source>
        <dbReference type="EMBL" id="KAJ8109671.1"/>
    </source>
</evidence>
<name>A0ACC2I2T5_9PLEO</name>
<keyword evidence="2" id="KW-1185">Reference proteome</keyword>
<accession>A0ACC2I2T5</accession>
<dbReference type="EMBL" id="JAPHNI010000585">
    <property type="protein sequence ID" value="KAJ8109671.1"/>
    <property type="molecule type" value="Genomic_DNA"/>
</dbReference>
<comment type="caution">
    <text evidence="1">The sequence shown here is derived from an EMBL/GenBank/DDBJ whole genome shotgun (WGS) entry which is preliminary data.</text>
</comment>
<reference evidence="1" key="1">
    <citation type="submission" date="2022-11" db="EMBL/GenBank/DDBJ databases">
        <title>Genome Sequence of Boeremia exigua.</title>
        <authorList>
            <person name="Buettner E."/>
        </authorList>
    </citation>
    <scope>NUCLEOTIDE SEQUENCE</scope>
    <source>
        <strain evidence="1">CU02</strain>
    </source>
</reference>
<protein>
    <submittedName>
        <fullName evidence="1">Uncharacterized protein</fullName>
    </submittedName>
</protein>
<evidence type="ECO:0000313" key="2">
    <source>
        <dbReference type="Proteomes" id="UP001153331"/>
    </source>
</evidence>
<sequence>MHVAVDVVLCDGLGDALGALDVDVGQVEVLGGVVATNEVVDNVRVPHALLDRRRVAQIHFHEDDAAQVSGDLEVALGHLLAEGHNDAAQEACRAKNGRCVACVCVSGWAGVGAASAHLRARSVRRTRSEWAFRSCAHVSRLPSVRRAAAAPGDPDVVVEALGRAAGRGRKGRDAGGAQRGRHRCAGAGTAKRQGHGCGGQWLAGGWPAAVAARRADEHSKHPTTRRLTTTALTRPPTSNPPTRLNLPTPTPTHTHPMAMDTDTIPNLLGDARDQAPEELQEYFIAFEDYWERKLWHELTDKLVDFFEHPESAAQRIPFFETFIKSFANKINQLKLVTLGLSAATQFKGAPRVRQRPRRERQQARLPGRLRLRHSRRRQHPAAVTRRGGRQAEAGPVRAHPGRLRLGRDGRARQLLQGQRAVLPVQARVRRLLQERPPLPRLRRHHRPRAARPPVPRLRPQHRRPRLRLHLQLRRAAPAPHPRLARQHTARLAARPAVRLQPRRPQRLRRAVGQHLQGAAAEGAPDLPVPEDLARRPDRDHLPPPPARPRHDLLRDLPRDKGPAQGDRAPDHEGLELGPRQGPDRPGRRDCAHQLGPAQGPGYEADREHARAPEGVGRECEPAGQLDRGRRQGRVGRIRRDEMRQPA</sequence>
<gene>
    <name evidence="1" type="ORF">OPT61_g7294</name>
</gene>
<dbReference type="Proteomes" id="UP001153331">
    <property type="component" value="Unassembled WGS sequence"/>
</dbReference>